<gene>
    <name evidence="1" type="ORF">HNQ08_002728</name>
</gene>
<dbReference type="AlphaFoldDB" id="A0A7W8JUP8"/>
<keyword evidence="2" id="KW-1185">Reference proteome</keyword>
<dbReference type="EMBL" id="JACHFL010000006">
    <property type="protein sequence ID" value="MBB5363622.1"/>
    <property type="molecule type" value="Genomic_DNA"/>
</dbReference>
<evidence type="ECO:0000313" key="2">
    <source>
        <dbReference type="Proteomes" id="UP000552709"/>
    </source>
</evidence>
<organism evidence="1 2">
    <name type="scientific">Deinococcus humi</name>
    <dbReference type="NCBI Taxonomy" id="662880"/>
    <lineage>
        <taxon>Bacteria</taxon>
        <taxon>Thermotogati</taxon>
        <taxon>Deinococcota</taxon>
        <taxon>Deinococci</taxon>
        <taxon>Deinococcales</taxon>
        <taxon>Deinococcaceae</taxon>
        <taxon>Deinococcus</taxon>
    </lineage>
</organism>
<accession>A0A7W8JUP8</accession>
<reference evidence="1 2" key="1">
    <citation type="submission" date="2020-08" db="EMBL/GenBank/DDBJ databases">
        <title>Genomic Encyclopedia of Type Strains, Phase IV (KMG-IV): sequencing the most valuable type-strain genomes for metagenomic binning, comparative biology and taxonomic classification.</title>
        <authorList>
            <person name="Goeker M."/>
        </authorList>
    </citation>
    <scope>NUCLEOTIDE SEQUENCE [LARGE SCALE GENOMIC DNA]</scope>
    <source>
        <strain evidence="1 2">DSM 27939</strain>
    </source>
</reference>
<protein>
    <submittedName>
        <fullName evidence="1">Uncharacterized protein</fullName>
    </submittedName>
</protein>
<proteinExistence type="predicted"/>
<name>A0A7W8JUP8_9DEIO</name>
<sequence>MPEELCRSLVASVKDSGDGCSGMVVKVRDSGVEREEFLRSSPSFEAELAPFVSLCPAM</sequence>
<comment type="caution">
    <text evidence="1">The sequence shown here is derived from an EMBL/GenBank/DDBJ whole genome shotgun (WGS) entry which is preliminary data.</text>
</comment>
<evidence type="ECO:0000313" key="1">
    <source>
        <dbReference type="EMBL" id="MBB5363622.1"/>
    </source>
</evidence>
<dbReference type="Proteomes" id="UP000552709">
    <property type="component" value="Unassembled WGS sequence"/>
</dbReference>